<dbReference type="SUPFAM" id="SSF160964">
    <property type="entry name" value="MalF N-terminal region-like"/>
    <property type="match status" value="1"/>
</dbReference>
<dbReference type="InterPro" id="IPR000515">
    <property type="entry name" value="MetI-like"/>
</dbReference>
<evidence type="ECO:0000256" key="8">
    <source>
        <dbReference type="ARBA" id="ARBA00023136"/>
    </source>
</evidence>
<dbReference type="CDD" id="cd06261">
    <property type="entry name" value="TM_PBP2"/>
    <property type="match status" value="1"/>
</dbReference>
<evidence type="ECO:0000256" key="7">
    <source>
        <dbReference type="ARBA" id="ARBA00022989"/>
    </source>
</evidence>
<proteinExistence type="inferred from homology"/>
<evidence type="ECO:0000256" key="3">
    <source>
        <dbReference type="ARBA" id="ARBA00022448"/>
    </source>
</evidence>
<keyword evidence="4 10" id="KW-1003">Cell membrane</keyword>
<dbReference type="PANTHER" id="PTHR47314">
    <property type="entry name" value="MALTOSE/MALTODEXTRIN TRANSPORT SYSTEM PERMEASE PROTEIN MALF"/>
    <property type="match status" value="1"/>
</dbReference>
<dbReference type="RefSeq" id="WP_243125912.1">
    <property type="nucleotide sequence ID" value="NZ_CP035945.1"/>
</dbReference>
<organism evidence="12 13">
    <name type="scientific">Blautia producta</name>
    <dbReference type="NCBI Taxonomy" id="33035"/>
    <lineage>
        <taxon>Bacteria</taxon>
        <taxon>Bacillati</taxon>
        <taxon>Bacillota</taxon>
        <taxon>Clostridia</taxon>
        <taxon>Lachnospirales</taxon>
        <taxon>Lachnospiraceae</taxon>
        <taxon>Blautia</taxon>
    </lineage>
</organism>
<dbReference type="InterPro" id="IPR035906">
    <property type="entry name" value="MetI-like_sf"/>
</dbReference>
<protein>
    <recommendedName>
        <fullName evidence="10">Maltose/maltodextrin transport system permease protein</fullName>
    </recommendedName>
</protein>
<feature type="transmembrane region" description="Helical" evidence="9">
    <location>
        <begin position="403"/>
        <end position="423"/>
    </location>
</feature>
<dbReference type="GO" id="GO:1990060">
    <property type="term" value="C:maltose transport complex"/>
    <property type="evidence" value="ECO:0007669"/>
    <property type="project" value="TreeGrafter"/>
</dbReference>
<keyword evidence="6 9" id="KW-0812">Transmembrane</keyword>
<evidence type="ECO:0000256" key="5">
    <source>
        <dbReference type="ARBA" id="ARBA00022597"/>
    </source>
</evidence>
<comment type="subcellular location">
    <subcellularLocation>
        <location evidence="1 9">Cell membrane</location>
        <topology evidence="1 9">Multi-pass membrane protein</topology>
    </subcellularLocation>
</comment>
<evidence type="ECO:0000256" key="6">
    <source>
        <dbReference type="ARBA" id="ARBA00022692"/>
    </source>
</evidence>
<dbReference type="Proteomes" id="UP000289794">
    <property type="component" value="Chromosome"/>
</dbReference>
<feature type="domain" description="ABC transmembrane type-1" evidence="11">
    <location>
        <begin position="200"/>
        <end position="424"/>
    </location>
</feature>
<evidence type="ECO:0000313" key="13">
    <source>
        <dbReference type="Proteomes" id="UP000289794"/>
    </source>
</evidence>
<dbReference type="PANTHER" id="PTHR47314:SF1">
    <property type="entry name" value="MALTOSE_MALTODEXTRIN TRANSPORT SYSTEM PERMEASE PROTEIN MALF"/>
    <property type="match status" value="1"/>
</dbReference>
<evidence type="ECO:0000313" key="12">
    <source>
        <dbReference type="EMBL" id="QBE97360.1"/>
    </source>
</evidence>
<comment type="function">
    <text evidence="10">Part of the ABC transporter complex MalEFGK involved in maltose/maltodextrin import. Probably responsible for the translocation of the substrate across the membrane.</text>
</comment>
<evidence type="ECO:0000256" key="10">
    <source>
        <dbReference type="RuleBase" id="RU367050"/>
    </source>
</evidence>
<name>A0A4P6M187_9FIRM</name>
<dbReference type="GO" id="GO:0015423">
    <property type="term" value="F:ABC-type maltose transporter activity"/>
    <property type="evidence" value="ECO:0007669"/>
    <property type="project" value="TreeGrafter"/>
</dbReference>
<comment type="similarity">
    <text evidence="2 10">Belongs to the binding-protein-dependent transport system permease family. MalFG subfamily.</text>
</comment>
<reference evidence="12 13" key="1">
    <citation type="submission" date="2019-01" db="EMBL/GenBank/DDBJ databases">
        <title>PMF-metabolizing Aryl O-demethylase.</title>
        <authorList>
            <person name="Kim M."/>
        </authorList>
    </citation>
    <scope>NUCLEOTIDE SEQUENCE [LARGE SCALE GENOMIC DNA]</scope>
    <source>
        <strain evidence="12 13">PMF1</strain>
    </source>
</reference>
<evidence type="ECO:0000259" key="11">
    <source>
        <dbReference type="PROSITE" id="PS50928"/>
    </source>
</evidence>
<dbReference type="KEGG" id="bpro:PMF13cell1_02916"/>
<feature type="transmembrane region" description="Helical" evidence="9">
    <location>
        <begin position="338"/>
        <end position="359"/>
    </location>
</feature>
<feature type="transmembrane region" description="Helical" evidence="9">
    <location>
        <begin position="14"/>
        <end position="30"/>
    </location>
</feature>
<feature type="transmembrane region" description="Helical" evidence="9">
    <location>
        <begin position="78"/>
        <end position="101"/>
    </location>
</feature>
<dbReference type="GO" id="GO:0042956">
    <property type="term" value="P:maltodextrin transmembrane transport"/>
    <property type="evidence" value="ECO:0007669"/>
    <property type="project" value="TreeGrafter"/>
</dbReference>
<evidence type="ECO:0000256" key="2">
    <source>
        <dbReference type="ARBA" id="ARBA00009047"/>
    </source>
</evidence>
<feature type="transmembrane region" description="Helical" evidence="9">
    <location>
        <begin position="235"/>
        <end position="255"/>
    </location>
</feature>
<evidence type="ECO:0000256" key="4">
    <source>
        <dbReference type="ARBA" id="ARBA00022475"/>
    </source>
</evidence>
<evidence type="ECO:0000256" key="1">
    <source>
        <dbReference type="ARBA" id="ARBA00004651"/>
    </source>
</evidence>
<dbReference type="Pfam" id="PF00528">
    <property type="entry name" value="BPD_transp_1"/>
    <property type="match status" value="1"/>
</dbReference>
<accession>A0A4P6M187</accession>
<dbReference type="AlphaFoldDB" id="A0A4P6M187"/>
<keyword evidence="8 9" id="KW-0472">Membrane</keyword>
<gene>
    <name evidence="12" type="primary">malF</name>
    <name evidence="12" type="ORF">PMF13cell1_02916</name>
</gene>
<keyword evidence="5 10" id="KW-0762">Sugar transport</keyword>
<dbReference type="PROSITE" id="PS50928">
    <property type="entry name" value="ABC_TM1"/>
    <property type="match status" value="1"/>
</dbReference>
<keyword evidence="3 9" id="KW-0813">Transport</keyword>
<feature type="transmembrane region" description="Helical" evidence="9">
    <location>
        <begin position="130"/>
        <end position="163"/>
    </location>
</feature>
<keyword evidence="7 9" id="KW-1133">Transmembrane helix</keyword>
<feature type="transmembrane region" description="Helical" evidence="9">
    <location>
        <begin position="199"/>
        <end position="223"/>
    </location>
</feature>
<dbReference type="SUPFAM" id="SSF161098">
    <property type="entry name" value="MetI-like"/>
    <property type="match status" value="1"/>
</dbReference>
<dbReference type="Gene3D" id="1.10.3720.10">
    <property type="entry name" value="MetI-like"/>
    <property type="match status" value="1"/>
</dbReference>
<feature type="transmembrane region" description="Helical" evidence="9">
    <location>
        <begin position="288"/>
        <end position="308"/>
    </location>
</feature>
<sequence length="436" mass="48108">MTELKTDGSSIKKVRLTAILFMGLSHILYFKDYVKGCIYALIELITLCLIPFWANKIYGLVTLGDPHPELPVKLRDNSMFMMIDGILVIAVLLIVLAVYVVSVKGAVAEYKEFCRIGSLKKKKTFISGKAFPIAGLAPALILMLVFVVVPLVFSACVAFTNYASPEHIPPNNLVDWVGFTNFTDMFGGSATWTGAFGRVAVWTLTWAVFATATCFLGGFALAAVLNECKIKIKPLFRSIFILPYAVPAIVSMLVWKNLLNGSFGIVNRTLMEIGLITNPIPWLSDTGLCKFICVLVNLWAGFSYFMLLTMGNMTAISSDIYEAAKIDGASPLYMFRKITFPLVLFQTMPLIIMGFTHNINNFGAIYFLTNGLPKAADSAVTSAGSTDILVTWIYNLTMDLQKYNYAAVLAVVIFIVMAPFAILSFRQTKSYKEGEL</sequence>
<feature type="transmembrane region" description="Helical" evidence="9">
    <location>
        <begin position="37"/>
        <end position="58"/>
    </location>
</feature>
<evidence type="ECO:0000256" key="9">
    <source>
        <dbReference type="RuleBase" id="RU363032"/>
    </source>
</evidence>
<dbReference type="EMBL" id="CP035945">
    <property type="protein sequence ID" value="QBE97360.1"/>
    <property type="molecule type" value="Genomic_DNA"/>
</dbReference>